<name>A0A6B0V020_IXORI</name>
<evidence type="ECO:0000313" key="2">
    <source>
        <dbReference type="EMBL" id="MXU95144.1"/>
    </source>
</evidence>
<organism evidence="2">
    <name type="scientific">Ixodes ricinus</name>
    <name type="common">Common tick</name>
    <name type="synonym">Acarus ricinus</name>
    <dbReference type="NCBI Taxonomy" id="34613"/>
    <lineage>
        <taxon>Eukaryota</taxon>
        <taxon>Metazoa</taxon>
        <taxon>Ecdysozoa</taxon>
        <taxon>Arthropoda</taxon>
        <taxon>Chelicerata</taxon>
        <taxon>Arachnida</taxon>
        <taxon>Acari</taxon>
        <taxon>Parasitiformes</taxon>
        <taxon>Ixodida</taxon>
        <taxon>Ixodoidea</taxon>
        <taxon>Ixodidae</taxon>
        <taxon>Ixodinae</taxon>
        <taxon>Ixodes</taxon>
    </lineage>
</organism>
<reference evidence="2" key="1">
    <citation type="submission" date="2019-12" db="EMBL/GenBank/DDBJ databases">
        <title>An insight into the sialome of adult female Ixodes ricinus ticks feeding for 6 days.</title>
        <authorList>
            <person name="Perner J."/>
            <person name="Ribeiro J.M.C."/>
        </authorList>
    </citation>
    <scope>NUCLEOTIDE SEQUENCE</scope>
    <source>
        <strain evidence="2">Semi-engorged</strain>
        <tissue evidence="2">Salivary glands</tissue>
    </source>
</reference>
<protein>
    <submittedName>
        <fullName evidence="2">Putative secreted protein</fullName>
    </submittedName>
</protein>
<keyword evidence="1" id="KW-0732">Signal</keyword>
<accession>A0A6B0V020</accession>
<dbReference type="AlphaFoldDB" id="A0A6B0V020"/>
<feature type="signal peptide" evidence="1">
    <location>
        <begin position="1"/>
        <end position="18"/>
    </location>
</feature>
<evidence type="ECO:0000256" key="1">
    <source>
        <dbReference type="SAM" id="SignalP"/>
    </source>
</evidence>
<sequence length="179" mass="19380">MGTDIAWGLCCCSRLTVALQCLQLLQVKKKKSGEAPPTKPSALSSLAELTPKRRGIDLPPFRLLFGVRPAKVERVKRFTGGTGLSGSSILVPRFPPCDVTTVSCCRWLRSWRWHSSKGEYGGRSCGCGNAVTTETLAPAHLRLQAPMKPTPGLQQTTACTSVACFSAALRPLRTHGRCR</sequence>
<feature type="chain" id="PRO_5025465462" evidence="1">
    <location>
        <begin position="19"/>
        <end position="179"/>
    </location>
</feature>
<proteinExistence type="predicted"/>
<dbReference type="EMBL" id="GIFC01013061">
    <property type="protein sequence ID" value="MXU95144.1"/>
    <property type="molecule type" value="Transcribed_RNA"/>
</dbReference>